<dbReference type="Pfam" id="PF12452">
    <property type="entry name" value="DUF3685"/>
    <property type="match status" value="1"/>
</dbReference>
<dbReference type="PIRSF" id="PIRSF036962">
    <property type="entry name" value="UCP036962_SignTr_Ycf55"/>
    <property type="match status" value="1"/>
</dbReference>
<dbReference type="RefSeq" id="YP_009244340.1">
    <property type="nucleotide sequence ID" value="NC_029859.1"/>
</dbReference>
<protein>
    <submittedName>
        <fullName evidence="2">Uncharacterized protein</fullName>
    </submittedName>
</protein>
<gene>
    <name evidence="2" type="primary">ycf55</name>
    <name evidence="2" type="ORF">Gvag_132</name>
</gene>
<keyword evidence="1" id="KW-1133">Transmembrane helix</keyword>
<evidence type="ECO:0000256" key="1">
    <source>
        <dbReference type="SAM" id="Phobius"/>
    </source>
</evidence>
<proteinExistence type="predicted"/>
<sequence length="333" mass="38639">MTRLWPTNSGTDLNNEVAYLFFNIKNKFSNNLVNYTNFFLYIDLLNIHSKQILLKSILDELEVLILDVVELNLSPKNIKALNYKIVCDLIKKSKRRFLKCLADTKGLFVKGICLNSFIEDNYLSVIISEYKIIIQNLLIYIVFGSSSIQDTSLGFTCISTPSSYVAILLETSLIQLSNLVLYLVLDNYTSLLQISTFLNKYKLCNPCYLSIRSLAYFKNALAYQNLIYLYIDYPKSIYNSRYRVLLISSHGIIAKYIYSSRFEDMLNLSTGQFFTVFFIEIQDLIIPKVEKILLILGKIILYVFINLCSNFFILIIKIITSRLYTKDKNKDYI</sequence>
<geneLocation type="plastid" evidence="2"/>
<dbReference type="AlphaFoldDB" id="A0A141SE64"/>
<organism evidence="2">
    <name type="scientific">Gelidium vagum</name>
    <name type="common">Red alga</name>
    <dbReference type="NCBI Taxonomy" id="35171"/>
    <lineage>
        <taxon>Eukaryota</taxon>
        <taxon>Rhodophyta</taxon>
        <taxon>Florideophyceae</taxon>
        <taxon>Rhodymeniophycidae</taxon>
        <taxon>Gelidiales</taxon>
        <taxon>Gelidiaceae</taxon>
        <taxon>Gelidium</taxon>
    </lineage>
</organism>
<keyword evidence="1" id="KW-0812">Transmembrane</keyword>
<feature type="transmembrane region" description="Helical" evidence="1">
    <location>
        <begin position="299"/>
        <end position="320"/>
    </location>
</feature>
<evidence type="ECO:0000313" key="2">
    <source>
        <dbReference type="EMBL" id="AMK96582.1"/>
    </source>
</evidence>
<name>A0A141SE64_GELVA</name>
<keyword evidence="2" id="KW-0934">Plastid</keyword>
<reference evidence="2" key="1">
    <citation type="submission" date="2015-07" db="EMBL/GenBank/DDBJ databases">
        <title>Reconstructing the complex evolutionary history of mobile plasmids in red algal genomes.</title>
        <authorList>
            <person name="Lee J."/>
            <person name="Kim K.M."/>
            <person name="Yang E.C."/>
            <person name="Miller K.A."/>
            <person name="Boo S.M."/>
            <person name="Bhattacharya D."/>
            <person name="Yoon H.S."/>
        </authorList>
    </citation>
    <scope>NUCLEOTIDE SEQUENCE</scope>
</reference>
<dbReference type="InterPro" id="IPR017077">
    <property type="entry name" value="Uncharacterised_Ycf55_algae"/>
</dbReference>
<accession>A0A141SE64</accession>
<keyword evidence="1" id="KW-0472">Membrane</keyword>
<dbReference type="GeneID" id="27216109"/>
<dbReference type="InterPro" id="IPR022552">
    <property type="entry name" value="UPF_Ycf55"/>
</dbReference>
<dbReference type="EMBL" id="KT266787">
    <property type="protein sequence ID" value="AMK96582.1"/>
    <property type="molecule type" value="Genomic_DNA"/>
</dbReference>